<dbReference type="InterPro" id="IPR021731">
    <property type="entry name" value="AMIN_dom"/>
</dbReference>
<proteinExistence type="inferred from homology"/>
<gene>
    <name evidence="8" type="ORF">ENW11_00330</name>
</gene>
<dbReference type="InterPro" id="IPR011662">
    <property type="entry name" value="Secretin/TonB_short_N"/>
</dbReference>
<dbReference type="PANTHER" id="PTHR30332">
    <property type="entry name" value="PROBABLE GENERAL SECRETION PATHWAY PROTEIN D"/>
    <property type="match status" value="1"/>
</dbReference>
<dbReference type="EMBL" id="DTIY01000004">
    <property type="protein sequence ID" value="HGY38248.1"/>
    <property type="molecule type" value="Genomic_DNA"/>
</dbReference>
<dbReference type="Pfam" id="PF07660">
    <property type="entry name" value="STN"/>
    <property type="match status" value="1"/>
</dbReference>
<dbReference type="GO" id="GO:0019867">
    <property type="term" value="C:outer membrane"/>
    <property type="evidence" value="ECO:0007669"/>
    <property type="project" value="InterPro"/>
</dbReference>
<keyword evidence="3" id="KW-0732">Signal</keyword>
<protein>
    <submittedName>
        <fullName evidence="8">Type II secretion system protein GspD</fullName>
    </submittedName>
</protein>
<dbReference type="GO" id="GO:0015627">
    <property type="term" value="C:type II protein secretion system complex"/>
    <property type="evidence" value="ECO:0007669"/>
    <property type="project" value="TreeGrafter"/>
</dbReference>
<dbReference type="PROSITE" id="PS00875">
    <property type="entry name" value="T2SP_D"/>
    <property type="match status" value="1"/>
</dbReference>
<comment type="subcellular location">
    <subcellularLocation>
        <location evidence="1">Membrane</location>
    </subcellularLocation>
</comment>
<comment type="similarity">
    <text evidence="6">Belongs to the bacterial secretin family.</text>
</comment>
<accession>A0A7V4TGV4</accession>
<sequence length="551" mass="62266">MGLTSAFALELKDFFFRASNVEIKLTFKFDAPCNWKDVSPDAYHIVLDVQEARRGLPYAERPMNIGPVKSIIFRETGDGLRIWIELKSPVSYEVYDEANRRLVSVLITGPFAPGVGEERFSFDFRDADIKDVLLALAKARGVNIVVDESVQGTVTLSFENLTFDQALGYILTMKGLGQVRLGENIIIAEKRKLEENFGLLEVRKFPLKSMNPEKAKEIVSLVIPPEHIAVDTTSRALVVRGREEEFRRVQDILEKIDVALETRTFYLSNNIYEDEKQLEKIRELLKIVIPEEERVNYAFTQKAFVVRGTKEELEAVQQLLANLDRKLPQIMIDAKLVEINREKIKDLGVTWAIGGKEGEITFGELSLGGTMERQDLVEMTIKALEEKNLARLVGNPRILTLSGKTATIHVGDSIPYRNLETDEEGRLIPGELRFLEVGITLEVTPVLTQEGTVVVHAKPEVSTYTEREYVLAGLTFRDPQKSVKNADTTARLHPGETLVIGGLIRSEDIERITRIPILSELPLVGNLFILRSRTHKETELIVFLTPHVIEY</sequence>
<dbReference type="Pfam" id="PF11741">
    <property type="entry name" value="AMIN"/>
    <property type="match status" value="1"/>
</dbReference>
<dbReference type="GO" id="GO:0009306">
    <property type="term" value="P:protein secretion"/>
    <property type="evidence" value="ECO:0007669"/>
    <property type="project" value="InterPro"/>
</dbReference>
<dbReference type="PANTHER" id="PTHR30332:SF24">
    <property type="entry name" value="SECRETIN GSPD-RELATED"/>
    <property type="match status" value="1"/>
</dbReference>
<dbReference type="AlphaFoldDB" id="A0A7V4TGV4"/>
<dbReference type="InterPro" id="IPR004846">
    <property type="entry name" value="T2SS/T3SS_dom"/>
</dbReference>
<evidence type="ECO:0000256" key="2">
    <source>
        <dbReference type="ARBA" id="ARBA00022448"/>
    </source>
</evidence>
<dbReference type="InterPro" id="IPR001775">
    <property type="entry name" value="GspD/PilQ"/>
</dbReference>
<evidence type="ECO:0000313" key="8">
    <source>
        <dbReference type="EMBL" id="HGY38248.1"/>
    </source>
</evidence>
<evidence type="ECO:0000256" key="5">
    <source>
        <dbReference type="ARBA" id="ARBA00023237"/>
    </source>
</evidence>
<comment type="caution">
    <text evidence="8">The sequence shown here is derived from an EMBL/GenBank/DDBJ whole genome shotgun (WGS) entry which is preliminary data.</text>
</comment>
<dbReference type="PRINTS" id="PR00811">
    <property type="entry name" value="BCTERIALGSPD"/>
</dbReference>
<evidence type="ECO:0000259" key="7">
    <source>
        <dbReference type="SMART" id="SM00965"/>
    </source>
</evidence>
<feature type="domain" description="Secretin/TonB short N-terminal" evidence="7">
    <location>
        <begin position="142"/>
        <end position="190"/>
    </location>
</feature>
<keyword evidence="5" id="KW-0998">Cell outer membrane</keyword>
<evidence type="ECO:0000256" key="1">
    <source>
        <dbReference type="ARBA" id="ARBA00004370"/>
    </source>
</evidence>
<keyword evidence="2" id="KW-0813">Transport</keyword>
<dbReference type="PRINTS" id="PR01032">
    <property type="entry name" value="PHAGEIV"/>
</dbReference>
<reference evidence="8" key="1">
    <citation type="journal article" date="2020" name="mSystems">
        <title>Genome- and Community-Level Interaction Insights into Carbon Utilization and Element Cycling Functions of Hydrothermarchaeota in Hydrothermal Sediment.</title>
        <authorList>
            <person name="Zhou Z."/>
            <person name="Liu Y."/>
            <person name="Xu W."/>
            <person name="Pan J."/>
            <person name="Luo Z.H."/>
            <person name="Li M."/>
        </authorList>
    </citation>
    <scope>NUCLEOTIDE SEQUENCE [LARGE SCALE GENOMIC DNA]</scope>
    <source>
        <strain evidence="8">SpSt-82</strain>
    </source>
</reference>
<organism evidence="8">
    <name type="scientific">Candidatus Caldatribacterium saccharofermentans</name>
    <dbReference type="NCBI Taxonomy" id="1454753"/>
    <lineage>
        <taxon>Bacteria</taxon>
        <taxon>Pseudomonadati</taxon>
        <taxon>Atribacterota</taxon>
        <taxon>Atribacteria</taxon>
        <taxon>Atribacterales</taxon>
        <taxon>Candidatus Caldatribacteriaceae</taxon>
        <taxon>Candidatus Caldatribacterium</taxon>
    </lineage>
</organism>
<dbReference type="Gene3D" id="3.30.1370.120">
    <property type="match status" value="1"/>
</dbReference>
<dbReference type="Pfam" id="PF00263">
    <property type="entry name" value="Secretin"/>
    <property type="match status" value="1"/>
</dbReference>
<keyword evidence="4" id="KW-0472">Membrane</keyword>
<evidence type="ECO:0000256" key="6">
    <source>
        <dbReference type="RuleBase" id="RU004003"/>
    </source>
</evidence>
<name>A0A7V4TGV4_9BACT</name>
<dbReference type="InterPro" id="IPR038591">
    <property type="entry name" value="NolW-like_sf"/>
</dbReference>
<evidence type="ECO:0000256" key="3">
    <source>
        <dbReference type="ARBA" id="ARBA00022729"/>
    </source>
</evidence>
<dbReference type="InterPro" id="IPR004845">
    <property type="entry name" value="T2SS_GspD_CS"/>
</dbReference>
<dbReference type="Gene3D" id="3.30.1370.130">
    <property type="match status" value="1"/>
</dbReference>
<evidence type="ECO:0000256" key="4">
    <source>
        <dbReference type="ARBA" id="ARBA00023136"/>
    </source>
</evidence>
<dbReference type="SMART" id="SM00965">
    <property type="entry name" value="STN"/>
    <property type="match status" value="1"/>
</dbReference>
<dbReference type="InterPro" id="IPR050810">
    <property type="entry name" value="Bact_Secretion_Sys_Channel"/>
</dbReference>